<organism evidence="1">
    <name type="scientific">Arundo donax</name>
    <name type="common">Giant reed</name>
    <name type="synonym">Donax arundinaceus</name>
    <dbReference type="NCBI Taxonomy" id="35708"/>
    <lineage>
        <taxon>Eukaryota</taxon>
        <taxon>Viridiplantae</taxon>
        <taxon>Streptophyta</taxon>
        <taxon>Embryophyta</taxon>
        <taxon>Tracheophyta</taxon>
        <taxon>Spermatophyta</taxon>
        <taxon>Magnoliopsida</taxon>
        <taxon>Liliopsida</taxon>
        <taxon>Poales</taxon>
        <taxon>Poaceae</taxon>
        <taxon>PACMAD clade</taxon>
        <taxon>Arundinoideae</taxon>
        <taxon>Arundineae</taxon>
        <taxon>Arundo</taxon>
    </lineage>
</organism>
<reference evidence="1" key="1">
    <citation type="submission" date="2014-09" db="EMBL/GenBank/DDBJ databases">
        <authorList>
            <person name="Magalhaes I.L.F."/>
            <person name="Oliveira U."/>
            <person name="Santos F.R."/>
            <person name="Vidigal T.H.D.A."/>
            <person name="Brescovit A.D."/>
            <person name="Santos A.J."/>
        </authorList>
    </citation>
    <scope>NUCLEOTIDE SEQUENCE</scope>
    <source>
        <tissue evidence="1">Shoot tissue taken approximately 20 cm above the soil surface</tissue>
    </source>
</reference>
<reference evidence="1" key="2">
    <citation type="journal article" date="2015" name="Data Brief">
        <title>Shoot transcriptome of the giant reed, Arundo donax.</title>
        <authorList>
            <person name="Barrero R.A."/>
            <person name="Guerrero F.D."/>
            <person name="Moolhuijzen P."/>
            <person name="Goolsby J.A."/>
            <person name="Tidwell J."/>
            <person name="Bellgard S.E."/>
            <person name="Bellgard M.I."/>
        </authorList>
    </citation>
    <scope>NUCLEOTIDE SEQUENCE</scope>
    <source>
        <tissue evidence="1">Shoot tissue taken approximately 20 cm above the soil surface</tissue>
    </source>
</reference>
<sequence>MLLGAKYHKMPCYGGASITSFPKFFPSVVLALIEMDPLH</sequence>
<evidence type="ECO:0000313" key="1">
    <source>
        <dbReference type="EMBL" id="JAD52996.1"/>
    </source>
</evidence>
<protein>
    <submittedName>
        <fullName evidence="1">Uncharacterized protein</fullName>
    </submittedName>
</protein>
<dbReference type="AlphaFoldDB" id="A0A0A9APE1"/>
<dbReference type="EMBL" id="GBRH01244899">
    <property type="protein sequence ID" value="JAD52996.1"/>
    <property type="molecule type" value="Transcribed_RNA"/>
</dbReference>
<name>A0A0A9APE1_ARUDO</name>
<proteinExistence type="predicted"/>
<accession>A0A0A9APE1</accession>